<keyword evidence="2" id="KW-1185">Reference proteome</keyword>
<dbReference type="InterPro" id="IPR011053">
    <property type="entry name" value="Single_hybrid_motif"/>
</dbReference>
<dbReference type="RefSeq" id="WP_187005442.1">
    <property type="nucleotide sequence ID" value="NZ_JACRWD010000001.1"/>
</dbReference>
<reference evidence="1 2" key="1">
    <citation type="submission" date="2020-08" db="EMBL/GenBank/DDBJ databases">
        <authorList>
            <person name="Liu C."/>
            <person name="Sun Q."/>
        </authorList>
    </citation>
    <scope>NUCLEOTIDE SEQUENCE [LARGE SCALE GENOMIC DNA]</scope>
    <source>
        <strain evidence="1 2">NSJ-45</strain>
    </source>
</reference>
<evidence type="ECO:0000313" key="1">
    <source>
        <dbReference type="EMBL" id="MBC6003133.1"/>
    </source>
</evidence>
<sequence>MIDNLIIVRGAGDIATGVIHKLHRCGFNVLALEVKNPLSIRRKVCFSEAIYDGEVCIDNVTCKFVKNEQELKDAFNLRKACVAIDPKGDLIYKLKPKVVVDAIIAKKNIGTNINMAPITIGLGPGFFAGKDVDFVIETMRGHNLGKIIDNGFAIKNTGIPGNINGFSKERVVYSKESGIIKNICDIGDIVKKNQVIATINTGNKYVEVLATMDGLLRGMIRDGSNVSKNLKIADIDPRVDEIKNCDTISDKARCVAGGVLEAILMNWSDI</sequence>
<evidence type="ECO:0000313" key="2">
    <source>
        <dbReference type="Proteomes" id="UP000611796"/>
    </source>
</evidence>
<dbReference type="InterPro" id="IPR017695">
    <property type="entry name" value="Se-dep_Mo_hydrolase_YqeB"/>
</dbReference>
<gene>
    <name evidence="1" type="ORF">H8891_04910</name>
</gene>
<comment type="caution">
    <text evidence="1">The sequence shown here is derived from an EMBL/GenBank/DDBJ whole genome shotgun (WGS) entry which is preliminary data.</text>
</comment>
<protein>
    <submittedName>
        <fullName evidence="1">EF2563 family selenium-dependent molybdenum hydroxylase system protein</fullName>
    </submittedName>
</protein>
<name>A0ABR7K206_9FIRM</name>
<dbReference type="EMBL" id="JACRWD010000001">
    <property type="protein sequence ID" value="MBC6003133.1"/>
    <property type="molecule type" value="Genomic_DNA"/>
</dbReference>
<dbReference type="SUPFAM" id="SSF51230">
    <property type="entry name" value="Single hybrid motif"/>
    <property type="match status" value="1"/>
</dbReference>
<proteinExistence type="predicted"/>
<accession>A0ABR7K206</accession>
<dbReference type="NCBIfam" id="TIGR03309">
    <property type="entry name" value="matur_yqeB"/>
    <property type="match status" value="1"/>
</dbReference>
<organism evidence="1 2">
    <name type="scientific">Paeniclostridium hominis</name>
    <dbReference type="NCBI Taxonomy" id="2764329"/>
    <lineage>
        <taxon>Bacteria</taxon>
        <taxon>Bacillati</taxon>
        <taxon>Bacillota</taxon>
        <taxon>Clostridia</taxon>
        <taxon>Peptostreptococcales</taxon>
        <taxon>Peptostreptococcaceae</taxon>
        <taxon>Paeniclostridium</taxon>
    </lineage>
</organism>
<dbReference type="Gene3D" id="3.40.630.10">
    <property type="entry name" value="Zn peptidases"/>
    <property type="match status" value="1"/>
</dbReference>
<dbReference type="Proteomes" id="UP000611796">
    <property type="component" value="Unassembled WGS sequence"/>
</dbReference>